<comment type="caution">
    <text evidence="5">The sequence shown here is derived from an EMBL/GenBank/DDBJ whole genome shotgun (WGS) entry which is preliminary data.</text>
</comment>
<evidence type="ECO:0000313" key="6">
    <source>
        <dbReference type="Proteomes" id="UP001518989"/>
    </source>
</evidence>
<dbReference type="Proteomes" id="UP001518989">
    <property type="component" value="Unassembled WGS sequence"/>
</dbReference>
<dbReference type="InterPro" id="IPR018357">
    <property type="entry name" value="Hexapep_transf_CS"/>
</dbReference>
<dbReference type="InterPro" id="IPR041561">
    <property type="entry name" value="PglD_N"/>
</dbReference>
<keyword evidence="3" id="KW-0677">Repeat</keyword>
<dbReference type="NCBIfam" id="TIGR03570">
    <property type="entry name" value="NeuD_NnaD"/>
    <property type="match status" value="1"/>
</dbReference>
<protein>
    <submittedName>
        <fullName evidence="5">Acetyltransferase</fullName>
    </submittedName>
</protein>
<evidence type="ECO:0000256" key="2">
    <source>
        <dbReference type="ARBA" id="ARBA00022679"/>
    </source>
</evidence>
<feature type="domain" description="PglD N-terminal" evidence="4">
    <location>
        <begin position="9"/>
        <end position="83"/>
    </location>
</feature>
<organism evidence="5 6">
    <name type="scientific">Roseomonas haemaphysalidis</name>
    <dbReference type="NCBI Taxonomy" id="2768162"/>
    <lineage>
        <taxon>Bacteria</taxon>
        <taxon>Pseudomonadati</taxon>
        <taxon>Pseudomonadota</taxon>
        <taxon>Alphaproteobacteria</taxon>
        <taxon>Acetobacterales</taxon>
        <taxon>Roseomonadaceae</taxon>
        <taxon>Roseomonas</taxon>
    </lineage>
</organism>
<evidence type="ECO:0000256" key="1">
    <source>
        <dbReference type="ARBA" id="ARBA00007274"/>
    </source>
</evidence>
<keyword evidence="6" id="KW-1185">Reference proteome</keyword>
<dbReference type="CDD" id="cd03360">
    <property type="entry name" value="LbH_AT_putative"/>
    <property type="match status" value="1"/>
</dbReference>
<dbReference type="Gene3D" id="2.160.10.10">
    <property type="entry name" value="Hexapeptide repeat proteins"/>
    <property type="match status" value="1"/>
</dbReference>
<sequence>MTVPRQDGRLLLLGAGGHGRAVLELMRHAGLPDPAGVLDDDPASPGLPGVPLLGPLSAAAGLRQQGLLAAHVALGHNARRAELGGWLRRLGFALPVLRHPSAVVAGTARIGDGSVLLPRVVVGAAATVGVSVILNTGCIVEHDATIGDAAHVAPGAVLGGGVRVGARALVGLGASLRPGVCIGADAVVGVGAAVVADVAPQARVGGVPAVPLR</sequence>
<dbReference type="PANTHER" id="PTHR43300">
    <property type="entry name" value="ACETYLTRANSFERASE"/>
    <property type="match status" value="1"/>
</dbReference>
<dbReference type="EMBL" id="JACTNG010000007">
    <property type="protein sequence ID" value="MBO1080141.1"/>
    <property type="molecule type" value="Genomic_DNA"/>
</dbReference>
<evidence type="ECO:0000256" key="3">
    <source>
        <dbReference type="ARBA" id="ARBA00022737"/>
    </source>
</evidence>
<dbReference type="InterPro" id="IPR011004">
    <property type="entry name" value="Trimer_LpxA-like_sf"/>
</dbReference>
<dbReference type="Gene3D" id="3.40.50.20">
    <property type="match status" value="1"/>
</dbReference>
<proteinExistence type="inferred from homology"/>
<dbReference type="PANTHER" id="PTHR43300:SF7">
    <property type="entry name" value="UDP-N-ACETYLBACILLOSAMINE N-ACETYLTRANSFERASE"/>
    <property type="match status" value="1"/>
</dbReference>
<comment type="similarity">
    <text evidence="1">Belongs to the transferase hexapeptide repeat family.</text>
</comment>
<name>A0ABS3KRP7_9PROT</name>
<gene>
    <name evidence="5" type="ORF">IAI61_13965</name>
</gene>
<dbReference type="RefSeq" id="WP_207417966.1">
    <property type="nucleotide sequence ID" value="NZ_CP061177.1"/>
</dbReference>
<evidence type="ECO:0000313" key="5">
    <source>
        <dbReference type="EMBL" id="MBO1080141.1"/>
    </source>
</evidence>
<dbReference type="InterPro" id="IPR050179">
    <property type="entry name" value="Trans_hexapeptide_repeat"/>
</dbReference>
<dbReference type="InterPro" id="IPR020019">
    <property type="entry name" value="AcTrfase_PglD-like"/>
</dbReference>
<dbReference type="PROSITE" id="PS00101">
    <property type="entry name" value="HEXAPEP_TRANSFERASES"/>
    <property type="match status" value="1"/>
</dbReference>
<evidence type="ECO:0000259" key="4">
    <source>
        <dbReference type="Pfam" id="PF17836"/>
    </source>
</evidence>
<dbReference type="Pfam" id="PF17836">
    <property type="entry name" value="PglD_N"/>
    <property type="match status" value="1"/>
</dbReference>
<reference evidence="5 6" key="1">
    <citation type="submission" date="2020-09" db="EMBL/GenBank/DDBJ databases">
        <title>Roseomonas.</title>
        <authorList>
            <person name="Zhu W."/>
        </authorList>
    </citation>
    <scope>NUCLEOTIDE SEQUENCE [LARGE SCALE GENOMIC DNA]</scope>
    <source>
        <strain evidence="5 6">573</strain>
    </source>
</reference>
<dbReference type="SUPFAM" id="SSF51161">
    <property type="entry name" value="Trimeric LpxA-like enzymes"/>
    <property type="match status" value="1"/>
</dbReference>
<accession>A0ABS3KRP7</accession>
<keyword evidence="2" id="KW-0808">Transferase</keyword>